<dbReference type="InterPro" id="IPR011545">
    <property type="entry name" value="DEAD/DEAH_box_helicase_dom"/>
</dbReference>
<protein>
    <recommendedName>
        <fullName evidence="10">ATP-dependent RNA helicase DeaD</fullName>
        <ecNumber evidence="10">3.6.4.13</ecNumber>
    </recommendedName>
    <alternativeName>
        <fullName evidence="10">Cold-shock DEAD box protein A</fullName>
    </alternativeName>
</protein>
<evidence type="ECO:0000256" key="1">
    <source>
        <dbReference type="ARBA" id="ARBA00004496"/>
    </source>
</evidence>
<name>R4YKT5_OLEAN</name>
<dbReference type="EC" id="3.6.4.13" evidence="10"/>
<feature type="region of interest" description="Disordered" evidence="12">
    <location>
        <begin position="589"/>
        <end position="630"/>
    </location>
</feature>
<organism evidence="16 17">
    <name type="scientific">Oleispira antarctica RB-8</name>
    <dbReference type="NCBI Taxonomy" id="698738"/>
    <lineage>
        <taxon>Bacteria</taxon>
        <taxon>Pseudomonadati</taxon>
        <taxon>Pseudomonadota</taxon>
        <taxon>Gammaproteobacteria</taxon>
        <taxon>Oceanospirillales</taxon>
        <taxon>Oceanospirillaceae</taxon>
        <taxon>Oleispira</taxon>
    </lineage>
</organism>
<dbReference type="InterPro" id="IPR014014">
    <property type="entry name" value="RNA_helicase_DEAD_Q_motif"/>
</dbReference>
<comment type="subcellular location">
    <subcellularLocation>
        <location evidence="1 10">Cytoplasm</location>
    </subcellularLocation>
</comment>
<feature type="compositionally biased region" description="Basic and acidic residues" evidence="12">
    <location>
        <begin position="613"/>
        <end position="630"/>
    </location>
</feature>
<evidence type="ECO:0000256" key="10">
    <source>
        <dbReference type="HAMAP-Rule" id="MF_00964"/>
    </source>
</evidence>
<dbReference type="HOGENOM" id="CLU_003041_21_1_6"/>
<dbReference type="SMART" id="SM00487">
    <property type="entry name" value="DEXDc"/>
    <property type="match status" value="1"/>
</dbReference>
<dbReference type="InterPro" id="IPR050547">
    <property type="entry name" value="DEAD_box_RNA_helicases"/>
</dbReference>
<gene>
    <name evidence="10" type="primary">deaD</name>
    <name evidence="10" type="synonym">csdA</name>
    <name evidence="16" type="ORF">OLEAN_C10600</name>
</gene>
<dbReference type="GO" id="GO:0005829">
    <property type="term" value="C:cytosol"/>
    <property type="evidence" value="ECO:0007669"/>
    <property type="project" value="TreeGrafter"/>
</dbReference>
<dbReference type="Pfam" id="PF03880">
    <property type="entry name" value="DbpA"/>
    <property type="match status" value="1"/>
</dbReference>
<dbReference type="InterPro" id="IPR034415">
    <property type="entry name" value="CsdA_RRM"/>
</dbReference>
<dbReference type="InterPro" id="IPR044742">
    <property type="entry name" value="DEAD/DEAH_RhlB"/>
</dbReference>
<keyword evidence="4 10" id="KW-0378">Hydrolase</keyword>
<dbReference type="Pfam" id="PF00271">
    <property type="entry name" value="Helicase_C"/>
    <property type="match status" value="1"/>
</dbReference>
<reference evidence="16 17" key="1">
    <citation type="journal article" date="2013" name="Nat. Commun.">
        <title>Genome sequence and functional genomic analysis of the oil-degrading bacterium Oleispira antarctica.</title>
        <authorList>
            <person name="Kube M."/>
            <person name="Chernikova T.N."/>
            <person name="Al-Ramahi Y."/>
            <person name="Beloqui A."/>
            <person name="Lopez-Cortez N."/>
            <person name="Guazzaroni M.E."/>
            <person name="Heipieper H.J."/>
            <person name="Klages S."/>
            <person name="Kotsyurbenko O.R."/>
            <person name="Langer I."/>
            <person name="Nechitaylo T.Y."/>
            <person name="Lunsdorf H."/>
            <person name="Fernandez M."/>
            <person name="Juarez S."/>
            <person name="Ciordia S."/>
            <person name="Singer A."/>
            <person name="Kagan O."/>
            <person name="Egorova O."/>
            <person name="Petit P.A."/>
            <person name="Stogios P."/>
            <person name="Kim Y."/>
            <person name="Tchigvintsev A."/>
            <person name="Flick R."/>
            <person name="Denaro R."/>
            <person name="Genovese M."/>
            <person name="Albar J.P."/>
            <person name="Reva O.N."/>
            <person name="Martinez-Gomariz M."/>
            <person name="Tran H."/>
            <person name="Ferrer M."/>
            <person name="Savchenko A."/>
            <person name="Yakunin A.F."/>
            <person name="Yakimov M.M."/>
            <person name="Golyshina O.V."/>
            <person name="Reinhardt R."/>
            <person name="Golyshin P.N."/>
        </authorList>
    </citation>
    <scope>NUCLEOTIDE SEQUENCE [LARGE SCALE GENOMIC DNA]</scope>
</reference>
<dbReference type="GO" id="GO:0000027">
    <property type="term" value="P:ribosomal large subunit assembly"/>
    <property type="evidence" value="ECO:0007669"/>
    <property type="project" value="UniProtKB-UniRule"/>
</dbReference>
<keyword evidence="3 10" id="KW-0547">Nucleotide-binding</keyword>
<dbReference type="GO" id="GO:0070417">
    <property type="term" value="P:cellular response to cold"/>
    <property type="evidence" value="ECO:0007669"/>
    <property type="project" value="InterPro"/>
</dbReference>
<evidence type="ECO:0000256" key="2">
    <source>
        <dbReference type="ARBA" id="ARBA00022490"/>
    </source>
</evidence>
<comment type="catalytic activity">
    <reaction evidence="9 10">
        <text>ATP + H2O = ADP + phosphate + H(+)</text>
        <dbReference type="Rhea" id="RHEA:13065"/>
        <dbReference type="ChEBI" id="CHEBI:15377"/>
        <dbReference type="ChEBI" id="CHEBI:15378"/>
        <dbReference type="ChEBI" id="CHEBI:30616"/>
        <dbReference type="ChEBI" id="CHEBI:43474"/>
        <dbReference type="ChEBI" id="CHEBI:456216"/>
        <dbReference type="EC" id="3.6.4.13"/>
    </reaction>
</comment>
<dbReference type="CDD" id="cd00268">
    <property type="entry name" value="DEADc"/>
    <property type="match status" value="1"/>
</dbReference>
<evidence type="ECO:0000313" key="16">
    <source>
        <dbReference type="EMBL" id="CCK75236.1"/>
    </source>
</evidence>
<evidence type="ECO:0000256" key="12">
    <source>
        <dbReference type="SAM" id="MobiDB-lite"/>
    </source>
</evidence>
<dbReference type="PANTHER" id="PTHR47963:SF8">
    <property type="entry name" value="ATP-DEPENDENT RNA HELICASE DEAD"/>
    <property type="match status" value="1"/>
</dbReference>
<evidence type="ECO:0000256" key="9">
    <source>
        <dbReference type="ARBA" id="ARBA00047984"/>
    </source>
</evidence>
<feature type="compositionally biased region" description="Basic and acidic residues" evidence="12">
    <location>
        <begin position="464"/>
        <end position="498"/>
    </location>
</feature>
<dbReference type="GO" id="GO:0006401">
    <property type="term" value="P:RNA catabolic process"/>
    <property type="evidence" value="ECO:0007669"/>
    <property type="project" value="UniProtKB-UniRule"/>
</dbReference>
<dbReference type="SUPFAM" id="SSF52540">
    <property type="entry name" value="P-loop containing nucleoside triphosphate hydrolases"/>
    <property type="match status" value="1"/>
</dbReference>
<evidence type="ECO:0000313" key="17">
    <source>
        <dbReference type="Proteomes" id="UP000032749"/>
    </source>
</evidence>
<dbReference type="InterPro" id="IPR014001">
    <property type="entry name" value="Helicase_ATP-bd"/>
</dbReference>
<dbReference type="InterPro" id="IPR027417">
    <property type="entry name" value="P-loop_NTPase"/>
</dbReference>
<keyword evidence="8 10" id="KW-0346">Stress response</keyword>
<dbReference type="InterPro" id="IPR057325">
    <property type="entry name" value="DeaD_dimer"/>
</dbReference>
<evidence type="ECO:0000256" key="6">
    <source>
        <dbReference type="ARBA" id="ARBA00022840"/>
    </source>
</evidence>
<comment type="similarity">
    <text evidence="10">Belongs to the DEAD box helicase family. DeaD/CsdA subfamily.</text>
</comment>
<dbReference type="Pfam" id="PF00270">
    <property type="entry name" value="DEAD"/>
    <property type="match status" value="1"/>
</dbReference>
<dbReference type="PROSITE" id="PS51195">
    <property type="entry name" value="Q_MOTIF"/>
    <property type="match status" value="1"/>
</dbReference>
<feature type="domain" description="DEAD-box RNA helicase Q" evidence="15">
    <location>
        <begin position="31"/>
        <end position="59"/>
    </location>
</feature>
<feature type="domain" description="Helicase C-terminal" evidence="14">
    <location>
        <begin position="244"/>
        <end position="404"/>
    </location>
</feature>
<dbReference type="GO" id="GO:0003724">
    <property type="term" value="F:RNA helicase activity"/>
    <property type="evidence" value="ECO:0007669"/>
    <property type="project" value="UniProtKB-UniRule"/>
</dbReference>
<dbReference type="InterPro" id="IPR000629">
    <property type="entry name" value="RNA-helicase_DEAD-box_CS"/>
</dbReference>
<dbReference type="PROSITE" id="PS51194">
    <property type="entry name" value="HELICASE_CTER"/>
    <property type="match status" value="1"/>
</dbReference>
<dbReference type="HAMAP" id="MF_00964">
    <property type="entry name" value="DEAD_helicase_DeaD"/>
    <property type="match status" value="1"/>
</dbReference>
<evidence type="ECO:0000256" key="11">
    <source>
        <dbReference type="PROSITE-ProRule" id="PRU00552"/>
    </source>
</evidence>
<dbReference type="GO" id="GO:0005524">
    <property type="term" value="F:ATP binding"/>
    <property type="evidence" value="ECO:0007669"/>
    <property type="project" value="UniProtKB-UniRule"/>
</dbReference>
<dbReference type="STRING" id="698738.OLEAN_C10600"/>
<keyword evidence="6 10" id="KW-0067">ATP-binding</keyword>
<dbReference type="PANTHER" id="PTHR47963">
    <property type="entry name" value="DEAD-BOX ATP-DEPENDENT RNA HELICASE 47, MITOCHONDRIAL"/>
    <property type="match status" value="1"/>
</dbReference>
<dbReference type="CDD" id="cd12499">
    <property type="entry name" value="RRM_EcCsdA_like"/>
    <property type="match status" value="1"/>
</dbReference>
<dbReference type="CDD" id="cd18787">
    <property type="entry name" value="SF2_C_DEAD"/>
    <property type="match status" value="1"/>
</dbReference>
<keyword evidence="7 10" id="KW-0694">RNA-binding</keyword>
<dbReference type="InterPro" id="IPR012677">
    <property type="entry name" value="Nucleotide-bd_a/b_plait_sf"/>
</dbReference>
<dbReference type="InterPro" id="IPR028618">
    <property type="entry name" value="DEAD_helicase_DeaD"/>
</dbReference>
<dbReference type="Gene3D" id="3.30.70.330">
    <property type="match status" value="1"/>
</dbReference>
<accession>R4YKT5</accession>
<evidence type="ECO:0000256" key="5">
    <source>
        <dbReference type="ARBA" id="ARBA00022806"/>
    </source>
</evidence>
<dbReference type="Proteomes" id="UP000032749">
    <property type="component" value="Chromosome"/>
</dbReference>
<dbReference type="GO" id="GO:0005840">
    <property type="term" value="C:ribosome"/>
    <property type="evidence" value="ECO:0007669"/>
    <property type="project" value="TreeGrafter"/>
</dbReference>
<dbReference type="Gene3D" id="3.40.50.300">
    <property type="entry name" value="P-loop containing nucleotide triphosphate hydrolases"/>
    <property type="match status" value="2"/>
</dbReference>
<dbReference type="Pfam" id="PF25399">
    <property type="entry name" value="DeaD_dimer"/>
    <property type="match status" value="1"/>
</dbReference>
<evidence type="ECO:0000256" key="4">
    <source>
        <dbReference type="ARBA" id="ARBA00022801"/>
    </source>
</evidence>
<dbReference type="KEGG" id="oai:OLEAN_C10600"/>
<keyword evidence="2 10" id="KW-0963">Cytoplasm</keyword>
<keyword evidence="17" id="KW-1185">Reference proteome</keyword>
<evidence type="ECO:0000259" key="14">
    <source>
        <dbReference type="PROSITE" id="PS51194"/>
    </source>
</evidence>
<dbReference type="InterPro" id="IPR005580">
    <property type="entry name" value="DbpA/CsdA_RNA-bd_dom"/>
</dbReference>
<evidence type="ECO:0000256" key="8">
    <source>
        <dbReference type="ARBA" id="ARBA00023016"/>
    </source>
</evidence>
<dbReference type="PROSITE" id="PS00039">
    <property type="entry name" value="DEAD_ATP_HELICASE"/>
    <property type="match status" value="1"/>
</dbReference>
<dbReference type="InterPro" id="IPR001650">
    <property type="entry name" value="Helicase_C-like"/>
</dbReference>
<evidence type="ECO:0000259" key="13">
    <source>
        <dbReference type="PROSITE" id="PS51192"/>
    </source>
</evidence>
<evidence type="ECO:0000256" key="7">
    <source>
        <dbReference type="ARBA" id="ARBA00022884"/>
    </source>
</evidence>
<dbReference type="PROSITE" id="PS51192">
    <property type="entry name" value="HELICASE_ATP_BIND_1"/>
    <property type="match status" value="1"/>
</dbReference>
<dbReference type="SMART" id="SM00490">
    <property type="entry name" value="HELICc"/>
    <property type="match status" value="1"/>
</dbReference>
<comment type="function">
    <text evidence="10">DEAD-box RNA helicase involved in various cellular processes at low temperature, including ribosome biogenesis, mRNA degradation and translation initiation.</text>
</comment>
<dbReference type="FunFam" id="3.30.70.330:FF:000068">
    <property type="entry name" value="ATP-dependent RNA helicase DeaD"/>
    <property type="match status" value="1"/>
</dbReference>
<feature type="short sequence motif" description="Q motif" evidence="11">
    <location>
        <begin position="31"/>
        <end position="59"/>
    </location>
</feature>
<feature type="domain" description="Helicase ATP-binding" evidence="13">
    <location>
        <begin position="62"/>
        <end position="233"/>
    </location>
</feature>
<feature type="region of interest" description="Disordered" evidence="12">
    <location>
        <begin position="462"/>
        <end position="511"/>
    </location>
</feature>
<dbReference type="EMBL" id="FO203512">
    <property type="protein sequence ID" value="CCK75236.1"/>
    <property type="molecule type" value="Genomic_DNA"/>
</dbReference>
<evidence type="ECO:0000259" key="15">
    <source>
        <dbReference type="PROSITE" id="PS51195"/>
    </source>
</evidence>
<proteinExistence type="inferred from homology"/>
<dbReference type="FunFam" id="3.40.50.300:FF:000108">
    <property type="entry name" value="ATP-dependent RNA helicase RhlE"/>
    <property type="match status" value="1"/>
</dbReference>
<dbReference type="GO" id="GO:0033592">
    <property type="term" value="F:RNA strand annealing activity"/>
    <property type="evidence" value="ECO:0007669"/>
    <property type="project" value="TreeGrafter"/>
</dbReference>
<dbReference type="AlphaFoldDB" id="R4YKT5"/>
<sequence>MSDTPETTEVTTEVETTIPAEATAVVEDQGPQFTDLGLPTTLLRVLDEMGYKKPSPIQAQAIPPLLEGKDVLGLAQTGTGKTAAFALPILARTDAASRTPQVLVLAPTRELAMQVAKACEDYAKYTPGLKVAAVYGGQDYGTQIRAIRGGAQWIVGTPGRIMDHLKKGSLSLTDIKAVILDEADEMLRMGFIDDVDWILGHAPKERQVALFSATMPKQIKHIASTHLNNPIEIKIESKTATASTIEQRYWFVGGAHKNDALLRITEVEDCDATMVFVRTKQATEEVADFMKLNGVKCEALNGDIPQAQRERVVDKLKKGTLDMIVATDVAARGLDVERISHVINYDIPFDAESYVHRIGRTGRAGRSGKAIMFVRGRERRMLSTIERTTRQRIEEMPLPTAKDVNAKRRERFQEKVQATIGNPQAVMFKEMINELITDKELDVVEVASALAHLAQNGIPLFLNENERSRPPQREREERSDRNERGDRPQRERAPRKSPGDVSTKAMPLKDSPDVDMVRFRMEVGYQDGVKPGNIVGAIANEADLESKFIGHIEIFDDFSMVDLPDGMPETVMSKLKATRICGQPLHLQVADGAKPVNRKAPSGRPAGGNRRPSNGDRRPQGGDRRPRRDS</sequence>
<dbReference type="GO" id="GO:0016887">
    <property type="term" value="F:ATP hydrolysis activity"/>
    <property type="evidence" value="ECO:0007669"/>
    <property type="project" value="RHEA"/>
</dbReference>
<evidence type="ECO:0000256" key="3">
    <source>
        <dbReference type="ARBA" id="ARBA00022741"/>
    </source>
</evidence>
<dbReference type="OrthoDB" id="9808889at2"/>
<dbReference type="PATRIC" id="fig|698738.3.peg.1102"/>
<keyword evidence="5 10" id="KW-0347">Helicase</keyword>